<dbReference type="GO" id="GO:0008270">
    <property type="term" value="F:zinc ion binding"/>
    <property type="evidence" value="ECO:0007669"/>
    <property type="project" value="UniProtKB-KW"/>
</dbReference>
<dbReference type="FunFam" id="3.30.40.10:FF:000187">
    <property type="entry name" value="E3 ubiquitin-protein ligase ATL6"/>
    <property type="match status" value="1"/>
</dbReference>
<dbReference type="EC" id="2.3.2.27" evidence="4"/>
<name>A0AAQ3SKD9_PASNO</name>
<keyword evidence="12 15" id="KW-0472">Membrane</keyword>
<evidence type="ECO:0000256" key="3">
    <source>
        <dbReference type="ARBA" id="ARBA00004906"/>
    </source>
</evidence>
<dbReference type="GO" id="GO:0061630">
    <property type="term" value="F:ubiquitin protein ligase activity"/>
    <property type="evidence" value="ECO:0007669"/>
    <property type="project" value="UniProtKB-EC"/>
</dbReference>
<evidence type="ECO:0000256" key="4">
    <source>
        <dbReference type="ARBA" id="ARBA00012483"/>
    </source>
</evidence>
<feature type="region of interest" description="Disordered" evidence="14">
    <location>
        <begin position="1"/>
        <end position="23"/>
    </location>
</feature>
<dbReference type="InterPro" id="IPR001841">
    <property type="entry name" value="Znf_RING"/>
</dbReference>
<organism evidence="17 18">
    <name type="scientific">Paspalum notatum var. saurae</name>
    <dbReference type="NCBI Taxonomy" id="547442"/>
    <lineage>
        <taxon>Eukaryota</taxon>
        <taxon>Viridiplantae</taxon>
        <taxon>Streptophyta</taxon>
        <taxon>Embryophyta</taxon>
        <taxon>Tracheophyta</taxon>
        <taxon>Spermatophyta</taxon>
        <taxon>Magnoliopsida</taxon>
        <taxon>Liliopsida</taxon>
        <taxon>Poales</taxon>
        <taxon>Poaceae</taxon>
        <taxon>PACMAD clade</taxon>
        <taxon>Panicoideae</taxon>
        <taxon>Andropogonodae</taxon>
        <taxon>Paspaleae</taxon>
        <taxon>Paspalinae</taxon>
        <taxon>Paspalum</taxon>
    </lineage>
</organism>
<dbReference type="InterPro" id="IPR013083">
    <property type="entry name" value="Znf_RING/FYVE/PHD"/>
</dbReference>
<proteinExistence type="predicted"/>
<dbReference type="Gene3D" id="3.30.40.10">
    <property type="entry name" value="Zinc/RING finger domain, C3HC4 (zinc finger)"/>
    <property type="match status" value="1"/>
</dbReference>
<dbReference type="SUPFAM" id="SSF57850">
    <property type="entry name" value="RING/U-box"/>
    <property type="match status" value="1"/>
</dbReference>
<keyword evidence="7" id="KW-0479">Metal-binding</keyword>
<accession>A0AAQ3SKD9</accession>
<comment type="subcellular location">
    <subcellularLocation>
        <location evidence="2">Membrane</location>
        <topology evidence="2">Single-pass membrane protein</topology>
    </subcellularLocation>
</comment>
<dbReference type="CDD" id="cd16461">
    <property type="entry name" value="RING-H2_EL5-like"/>
    <property type="match status" value="1"/>
</dbReference>
<keyword evidence="8 13" id="KW-0863">Zinc-finger</keyword>
<evidence type="ECO:0000256" key="13">
    <source>
        <dbReference type="PROSITE-ProRule" id="PRU00175"/>
    </source>
</evidence>
<dbReference type="PROSITE" id="PS50089">
    <property type="entry name" value="ZF_RING_2"/>
    <property type="match status" value="1"/>
</dbReference>
<feature type="domain" description="RING-type" evidence="16">
    <location>
        <begin position="108"/>
        <end position="150"/>
    </location>
</feature>
<evidence type="ECO:0000256" key="12">
    <source>
        <dbReference type="ARBA" id="ARBA00023136"/>
    </source>
</evidence>
<evidence type="ECO:0000256" key="8">
    <source>
        <dbReference type="ARBA" id="ARBA00022771"/>
    </source>
</evidence>
<dbReference type="SMART" id="SM00184">
    <property type="entry name" value="RING"/>
    <property type="match status" value="1"/>
</dbReference>
<keyword evidence="11 15" id="KW-1133">Transmembrane helix</keyword>
<evidence type="ECO:0000256" key="11">
    <source>
        <dbReference type="ARBA" id="ARBA00022989"/>
    </source>
</evidence>
<protein>
    <recommendedName>
        <fullName evidence="4">RING-type E3 ubiquitin transferase</fullName>
        <ecNumber evidence="4">2.3.2.27</ecNumber>
    </recommendedName>
</protein>
<evidence type="ECO:0000256" key="1">
    <source>
        <dbReference type="ARBA" id="ARBA00000900"/>
    </source>
</evidence>
<gene>
    <name evidence="17" type="ORF">U9M48_005982</name>
</gene>
<dbReference type="Proteomes" id="UP001341281">
    <property type="component" value="Chromosome 02"/>
</dbReference>
<dbReference type="Pfam" id="PF13639">
    <property type="entry name" value="zf-RING_2"/>
    <property type="match status" value="1"/>
</dbReference>
<evidence type="ECO:0000256" key="14">
    <source>
        <dbReference type="SAM" id="MobiDB-lite"/>
    </source>
</evidence>
<dbReference type="EMBL" id="CP144746">
    <property type="protein sequence ID" value="WVZ55307.1"/>
    <property type="molecule type" value="Genomic_DNA"/>
</dbReference>
<keyword evidence="18" id="KW-1185">Reference proteome</keyword>
<keyword evidence="9" id="KW-0833">Ubl conjugation pathway</keyword>
<evidence type="ECO:0000256" key="2">
    <source>
        <dbReference type="ARBA" id="ARBA00004167"/>
    </source>
</evidence>
<evidence type="ECO:0000256" key="6">
    <source>
        <dbReference type="ARBA" id="ARBA00022692"/>
    </source>
</evidence>
<comment type="catalytic activity">
    <reaction evidence="1">
        <text>S-ubiquitinyl-[E2 ubiquitin-conjugating enzyme]-L-cysteine + [acceptor protein]-L-lysine = [E2 ubiquitin-conjugating enzyme]-L-cysteine + N(6)-ubiquitinyl-[acceptor protein]-L-lysine.</text>
        <dbReference type="EC" id="2.3.2.27"/>
    </reaction>
</comment>
<evidence type="ECO:0000256" key="7">
    <source>
        <dbReference type="ARBA" id="ARBA00022723"/>
    </source>
</evidence>
<feature type="region of interest" description="Disordered" evidence="14">
    <location>
        <begin position="202"/>
        <end position="230"/>
    </location>
</feature>
<evidence type="ECO:0000259" key="16">
    <source>
        <dbReference type="PROSITE" id="PS50089"/>
    </source>
</evidence>
<feature type="compositionally biased region" description="Basic and acidic residues" evidence="14">
    <location>
        <begin position="202"/>
        <end position="215"/>
    </location>
</feature>
<keyword evidence="5" id="KW-0808">Transferase</keyword>
<dbReference type="PANTHER" id="PTHR45798:SF97">
    <property type="entry name" value="ALCOHOL-SENSITIVE RING FINGER PROTEIN 1"/>
    <property type="match status" value="1"/>
</dbReference>
<keyword evidence="10" id="KW-0862">Zinc</keyword>
<dbReference type="GO" id="GO:0016020">
    <property type="term" value="C:membrane"/>
    <property type="evidence" value="ECO:0007669"/>
    <property type="project" value="UniProtKB-SubCell"/>
</dbReference>
<dbReference type="AlphaFoldDB" id="A0AAQ3SKD9"/>
<sequence>MARRLLQTNSGQYPTLPAAEPPSPLAVDSDVVVILAALLCAIICVVGLASVARCARARRGGTAPSSSAAAAAAKGLRKKALRALPTLAYEDAVAAAAGGEEKPALAECAICLSEFAPREEIRLLPHCGHGFHVACVDTWLAAHSSCPSCRRVLVVDDAAKRTPEAKRCRKCEAAMEEASSSSSASVVADRAADVEGYCDPTNLRRQESHNGDNGECKGPLSAGRPTEDHSIDEVGWQSEHLESWTKAPRTCYE</sequence>
<keyword evidence="6 15" id="KW-0812">Transmembrane</keyword>
<feature type="compositionally biased region" description="Polar residues" evidence="14">
    <location>
        <begin position="1"/>
        <end position="13"/>
    </location>
</feature>
<evidence type="ECO:0000313" key="17">
    <source>
        <dbReference type="EMBL" id="WVZ55307.1"/>
    </source>
</evidence>
<evidence type="ECO:0000256" key="15">
    <source>
        <dbReference type="SAM" id="Phobius"/>
    </source>
</evidence>
<dbReference type="InterPro" id="IPR052788">
    <property type="entry name" value="RING-type_E3_ligase_ATL"/>
</dbReference>
<dbReference type="PANTHER" id="PTHR45798">
    <property type="entry name" value="RING-H2 FINGER PROTEIN ATL61-RELATED-RELATED"/>
    <property type="match status" value="1"/>
</dbReference>
<reference evidence="17 18" key="1">
    <citation type="submission" date="2024-02" db="EMBL/GenBank/DDBJ databases">
        <title>High-quality chromosome-scale genome assembly of Pensacola bahiagrass (Paspalum notatum Flugge var. saurae).</title>
        <authorList>
            <person name="Vega J.M."/>
            <person name="Podio M."/>
            <person name="Orjuela J."/>
            <person name="Siena L.A."/>
            <person name="Pessino S.C."/>
            <person name="Combes M.C."/>
            <person name="Mariac C."/>
            <person name="Albertini E."/>
            <person name="Pupilli F."/>
            <person name="Ortiz J.P.A."/>
            <person name="Leblanc O."/>
        </authorList>
    </citation>
    <scope>NUCLEOTIDE SEQUENCE [LARGE SCALE GENOMIC DNA]</scope>
    <source>
        <strain evidence="17">R1</strain>
        <tissue evidence="17">Leaf</tissue>
    </source>
</reference>
<comment type="pathway">
    <text evidence="3">Protein modification; protein ubiquitination.</text>
</comment>
<evidence type="ECO:0000313" key="18">
    <source>
        <dbReference type="Proteomes" id="UP001341281"/>
    </source>
</evidence>
<evidence type="ECO:0000256" key="5">
    <source>
        <dbReference type="ARBA" id="ARBA00022679"/>
    </source>
</evidence>
<feature type="transmembrane region" description="Helical" evidence="15">
    <location>
        <begin position="31"/>
        <end position="52"/>
    </location>
</feature>
<evidence type="ECO:0000256" key="10">
    <source>
        <dbReference type="ARBA" id="ARBA00022833"/>
    </source>
</evidence>
<evidence type="ECO:0000256" key="9">
    <source>
        <dbReference type="ARBA" id="ARBA00022786"/>
    </source>
</evidence>